<dbReference type="SUPFAM" id="SSF47027">
    <property type="entry name" value="Acyl-CoA binding protein"/>
    <property type="match status" value="1"/>
</dbReference>
<dbReference type="PROSITE" id="PS51228">
    <property type="entry name" value="ACB_2"/>
    <property type="match status" value="1"/>
</dbReference>
<dbReference type="PANTHER" id="PTHR23310:SF133">
    <property type="entry name" value="COA BINDING PROTEIN, PUTATIVE (AFU_ORTHOLOGUE AFUA_1G12300)-RELATED"/>
    <property type="match status" value="1"/>
</dbReference>
<keyword evidence="4" id="KW-1185">Reference proteome</keyword>
<keyword evidence="1" id="KW-0446">Lipid-binding</keyword>
<name>A0A1G4JEX4_9SACH</name>
<protein>
    <submittedName>
        <fullName evidence="3">LAMI_0D11386g1_1</fullName>
    </submittedName>
</protein>
<evidence type="ECO:0000256" key="1">
    <source>
        <dbReference type="ARBA" id="ARBA00023121"/>
    </source>
</evidence>
<accession>A0A1G4JEX4</accession>
<evidence type="ECO:0000313" key="4">
    <source>
        <dbReference type="Proteomes" id="UP000191024"/>
    </source>
</evidence>
<dbReference type="InterPro" id="IPR014352">
    <property type="entry name" value="FERM/acyl-CoA-bd_prot_sf"/>
</dbReference>
<dbReference type="InterPro" id="IPR035984">
    <property type="entry name" value="Acyl-CoA-binding_sf"/>
</dbReference>
<dbReference type="Proteomes" id="UP000191024">
    <property type="component" value="Chromosome D"/>
</dbReference>
<dbReference type="OrthoDB" id="346910at2759"/>
<dbReference type="GO" id="GO:0006631">
    <property type="term" value="P:fatty acid metabolic process"/>
    <property type="evidence" value="ECO:0007669"/>
    <property type="project" value="TreeGrafter"/>
</dbReference>
<reference evidence="3 4" key="1">
    <citation type="submission" date="2016-03" db="EMBL/GenBank/DDBJ databases">
        <authorList>
            <person name="Devillers H."/>
        </authorList>
    </citation>
    <scope>NUCLEOTIDE SEQUENCE [LARGE SCALE GENOMIC DNA]</scope>
    <source>
        <strain evidence="3">CBS 11717</strain>
    </source>
</reference>
<dbReference type="GO" id="GO:0000062">
    <property type="term" value="F:fatty-acyl-CoA binding"/>
    <property type="evidence" value="ECO:0007669"/>
    <property type="project" value="InterPro"/>
</dbReference>
<dbReference type="STRING" id="1230905.A0A1G4JEX4"/>
<dbReference type="InterPro" id="IPR000582">
    <property type="entry name" value="Acyl-CoA-binding_protein"/>
</dbReference>
<dbReference type="Gene3D" id="1.20.80.10">
    <property type="match status" value="1"/>
</dbReference>
<gene>
    <name evidence="3" type="ORF">LAMI_0D11386G</name>
</gene>
<dbReference type="PANTHER" id="PTHR23310">
    <property type="entry name" value="ACYL-COA-BINDING PROTEIN, ACBP"/>
    <property type="match status" value="1"/>
</dbReference>
<proteinExistence type="predicted"/>
<dbReference type="Pfam" id="PF00887">
    <property type="entry name" value="ACBP"/>
    <property type="match status" value="1"/>
</dbReference>
<evidence type="ECO:0000313" key="3">
    <source>
        <dbReference type="EMBL" id="SCU88808.1"/>
    </source>
</evidence>
<organism evidence="3 4">
    <name type="scientific">Lachancea mirantina</name>
    <dbReference type="NCBI Taxonomy" id="1230905"/>
    <lineage>
        <taxon>Eukaryota</taxon>
        <taxon>Fungi</taxon>
        <taxon>Dikarya</taxon>
        <taxon>Ascomycota</taxon>
        <taxon>Saccharomycotina</taxon>
        <taxon>Saccharomycetes</taxon>
        <taxon>Saccharomycetales</taxon>
        <taxon>Saccharomycetaceae</taxon>
        <taxon>Lachancea</taxon>
    </lineage>
</organism>
<sequence>MSADSIDQVFEKAISTIHTLSSLKGYNSLPRPPAHVRIELYAFFKQATEGDAQTALTRPDDDSNDADRGVALKKWNAWHTKHGMAQIEAKKQYIQLLISTMRSYAMGTIAARELLGDLEFLWWQVADGGGEVIEDNSSMILALQDDIPDSKSLHLRREIYETLSALNEKKLHLSKHSRAGHGKDLKKDITRLSRLKKQVYWLASLIAKYAYFLLKKLLYNAVFLLLLFEAANHFQISPPQLANTSFSLSNFRKACEFLWNSAMRGTWTAFKSIYDCSSIRTIAT</sequence>
<dbReference type="AlphaFoldDB" id="A0A1G4JEX4"/>
<feature type="domain" description="ACB" evidence="2">
    <location>
        <begin position="6"/>
        <end position="106"/>
    </location>
</feature>
<evidence type="ECO:0000259" key="2">
    <source>
        <dbReference type="PROSITE" id="PS51228"/>
    </source>
</evidence>
<dbReference type="EMBL" id="LT598463">
    <property type="protein sequence ID" value="SCU88808.1"/>
    <property type="molecule type" value="Genomic_DNA"/>
</dbReference>